<feature type="region of interest" description="Disordered" evidence="1">
    <location>
        <begin position="635"/>
        <end position="654"/>
    </location>
</feature>
<dbReference type="InterPro" id="IPR008928">
    <property type="entry name" value="6-hairpin_glycosidase_sf"/>
</dbReference>
<name>A0AAD4LKG4_9AGAM</name>
<dbReference type="SUPFAM" id="SSF48208">
    <property type="entry name" value="Six-hairpin glycosidases"/>
    <property type="match status" value="1"/>
</dbReference>
<dbReference type="PANTHER" id="PTHR31987">
    <property type="entry name" value="GLUTAMINASE A-RELATED"/>
    <property type="match status" value="1"/>
</dbReference>
<dbReference type="Proteomes" id="UP001201163">
    <property type="component" value="Unassembled WGS sequence"/>
</dbReference>
<proteinExistence type="predicted"/>
<reference evidence="4" key="1">
    <citation type="submission" date="2022-01" db="EMBL/GenBank/DDBJ databases">
        <title>Comparative genomics reveals a dynamic genome evolution in the ectomycorrhizal milk-cap (Lactarius) mushrooms.</title>
        <authorList>
            <consortium name="DOE Joint Genome Institute"/>
            <person name="Lebreton A."/>
            <person name="Tang N."/>
            <person name="Kuo A."/>
            <person name="LaButti K."/>
            <person name="Drula E."/>
            <person name="Barry K."/>
            <person name="Clum A."/>
            <person name="Lipzen A."/>
            <person name="Mousain D."/>
            <person name="Ng V."/>
            <person name="Wang R."/>
            <person name="Wang X."/>
            <person name="Dai Y."/>
            <person name="Henrissat B."/>
            <person name="Grigoriev I.V."/>
            <person name="Guerin-Laguette A."/>
            <person name="Yu F."/>
            <person name="Martin F.M."/>
        </authorList>
    </citation>
    <scope>NUCLEOTIDE SEQUENCE</scope>
    <source>
        <strain evidence="4">QP</strain>
    </source>
</reference>
<dbReference type="InterPro" id="IPR052743">
    <property type="entry name" value="Glutaminase_GtaA"/>
</dbReference>
<evidence type="ECO:0000259" key="2">
    <source>
        <dbReference type="Pfam" id="PF16335"/>
    </source>
</evidence>
<accession>A0AAD4LKG4</accession>
<protein>
    <submittedName>
        <fullName evidence="4">Uncharacterized protein</fullName>
    </submittedName>
</protein>
<organism evidence="4 5">
    <name type="scientific">Lactarius akahatsu</name>
    <dbReference type="NCBI Taxonomy" id="416441"/>
    <lineage>
        <taxon>Eukaryota</taxon>
        <taxon>Fungi</taxon>
        <taxon>Dikarya</taxon>
        <taxon>Basidiomycota</taxon>
        <taxon>Agaricomycotina</taxon>
        <taxon>Agaricomycetes</taxon>
        <taxon>Russulales</taxon>
        <taxon>Russulaceae</taxon>
        <taxon>Lactarius</taxon>
    </lineage>
</organism>
<feature type="domain" description="Glutaminase A central" evidence="2">
    <location>
        <begin position="312"/>
        <end position="630"/>
    </location>
</feature>
<feature type="non-terminal residue" evidence="4">
    <location>
        <position position="654"/>
    </location>
</feature>
<evidence type="ECO:0000259" key="3">
    <source>
        <dbReference type="Pfam" id="PF17168"/>
    </source>
</evidence>
<dbReference type="Pfam" id="PF16335">
    <property type="entry name" value="GtaA_6_Hairpin"/>
    <property type="match status" value="1"/>
</dbReference>
<feature type="domain" description="Glutaminase A N-terminal" evidence="3">
    <location>
        <begin position="76"/>
        <end position="301"/>
    </location>
</feature>
<keyword evidence="5" id="KW-1185">Reference proteome</keyword>
<dbReference type="InterPro" id="IPR033433">
    <property type="entry name" value="GtaA_N"/>
</dbReference>
<evidence type="ECO:0000256" key="1">
    <source>
        <dbReference type="SAM" id="MobiDB-lite"/>
    </source>
</evidence>
<dbReference type="PANTHER" id="PTHR31987:SF1">
    <property type="entry name" value="GLUTAMINASE A"/>
    <property type="match status" value="1"/>
</dbReference>
<gene>
    <name evidence="4" type="ORF">EDB92DRAFT_1794666</name>
</gene>
<dbReference type="AlphaFoldDB" id="A0AAD4LKG4"/>
<dbReference type="EMBL" id="JAKELL010000012">
    <property type="protein sequence ID" value="KAH8995311.1"/>
    <property type="molecule type" value="Genomic_DNA"/>
</dbReference>
<evidence type="ECO:0000313" key="5">
    <source>
        <dbReference type="Proteomes" id="UP001201163"/>
    </source>
</evidence>
<evidence type="ECO:0000313" key="4">
    <source>
        <dbReference type="EMBL" id="KAH8995311.1"/>
    </source>
</evidence>
<comment type="caution">
    <text evidence="4">The sequence shown here is derived from an EMBL/GenBank/DDBJ whole genome shotgun (WGS) entry which is preliminary data.</text>
</comment>
<sequence>FYPAAIPLFVRSPYLNCWGYLSDEPSSPRISQTTTFSQLLNLVVLVRVDNSTYLFLGNASTVNTTVNLTNVTVSPTQTKLIADAGPMQINLTFLNPIEPGDWVKQSIPFSYMTLTAESLDGTAHVMQVYSDINLGITKLDYDHSTVGGMALNGGHFDYAIRPQPEWGTLNFGMQSVSDSDYGDITTNVSQVLASRDLFRLNGVLGNIDQGYDKAQEYQDSTVFAISRNLGTIRATRDPVISAIGYRANLVINYTDLSRATQQRKLLYEDKYGGKGDILADFISDFANASSRAQELDLKILQHASPISGPLWDLVSLATAQVYGSFHLTYGIDADGTGDFNKSDVMAFMRNIGGSNTNRVNAVETLYSAFPAFMYIDPGLGRLFLEPLFRLQASQIYTNRYAAADVERLYLSSRSCISLTNSPFAKDSGNMLIMTYAHARASGDFSLISRYYDTVLISWANYLSNVTLLVHNQSSADGLSSDNQTNLAIKGIIAIEAMSKMSSIVKRDADVDKYSSTAASLYAQWKSLALTSDKHLLATYEQVGSWTLGYNLFADVWLNTSVVESPVYDGQSTFINNLSSTSNFSNYGMPVDNLGTDADNPGPVSSWSMFAAAMMPNPDQRTTLISRVHNRESTYPLTPFGQGNLHPTILGGGPR</sequence>
<dbReference type="InterPro" id="IPR032514">
    <property type="entry name" value="GtaA_central"/>
</dbReference>
<dbReference type="GO" id="GO:0005975">
    <property type="term" value="P:carbohydrate metabolic process"/>
    <property type="evidence" value="ECO:0007669"/>
    <property type="project" value="InterPro"/>
</dbReference>
<dbReference type="Pfam" id="PF17168">
    <property type="entry name" value="DUF5127"/>
    <property type="match status" value="1"/>
</dbReference>